<dbReference type="EMBL" id="CM003530">
    <property type="protein sequence ID" value="RCV18954.1"/>
    <property type="molecule type" value="Genomic_DNA"/>
</dbReference>
<dbReference type="OrthoDB" id="705096at2759"/>
<name>A0A368QMB6_SETIT</name>
<protein>
    <submittedName>
        <fullName evidence="1">Uncharacterized protein</fullName>
    </submittedName>
</protein>
<evidence type="ECO:0000313" key="1">
    <source>
        <dbReference type="EMBL" id="RCV18954.1"/>
    </source>
</evidence>
<sequence>MFDAEGTIILPSAEASLYQFVTESIHQSHMMHASVSTTHLNAEMQSFFEQNVALKISCLFHRKHWAS</sequence>
<reference evidence="1" key="1">
    <citation type="journal article" date="2012" name="Nat. Biotechnol.">
        <title>Reference genome sequence of the model plant Setaria.</title>
        <authorList>
            <person name="Bennetzen J.L."/>
            <person name="Schmutz J."/>
            <person name="Wang H."/>
            <person name="Percifield R."/>
            <person name="Hawkins J."/>
            <person name="Pontaroli A.C."/>
            <person name="Estep M."/>
            <person name="Feng L."/>
            <person name="Vaughn J.N."/>
            <person name="Grimwood J."/>
            <person name="Jenkins J."/>
            <person name="Barry K."/>
            <person name="Lindquist E."/>
            <person name="Hellsten U."/>
            <person name="Deshpande S."/>
            <person name="Wang X."/>
            <person name="Wu X."/>
            <person name="Mitros T."/>
            <person name="Triplett J."/>
            <person name="Yang X."/>
            <person name="Ye C.Y."/>
            <person name="Mauro-Herrera M."/>
            <person name="Wang L."/>
            <person name="Li P."/>
            <person name="Sharma M."/>
            <person name="Sharma R."/>
            <person name="Ronald P.C."/>
            <person name="Panaud O."/>
            <person name="Kellogg E.A."/>
            <person name="Brutnell T.P."/>
            <person name="Doust A.N."/>
            <person name="Tuskan G.A."/>
            <person name="Rokhsar D."/>
            <person name="Devos K.M."/>
        </authorList>
    </citation>
    <scope>NUCLEOTIDE SEQUENCE [LARGE SCALE GENOMIC DNA]</scope>
    <source>
        <strain evidence="1">Yugu1</strain>
    </source>
</reference>
<organism evidence="1">
    <name type="scientific">Setaria italica</name>
    <name type="common">Foxtail millet</name>
    <name type="synonym">Panicum italicum</name>
    <dbReference type="NCBI Taxonomy" id="4555"/>
    <lineage>
        <taxon>Eukaryota</taxon>
        <taxon>Viridiplantae</taxon>
        <taxon>Streptophyta</taxon>
        <taxon>Embryophyta</taxon>
        <taxon>Tracheophyta</taxon>
        <taxon>Spermatophyta</taxon>
        <taxon>Magnoliopsida</taxon>
        <taxon>Liliopsida</taxon>
        <taxon>Poales</taxon>
        <taxon>Poaceae</taxon>
        <taxon>PACMAD clade</taxon>
        <taxon>Panicoideae</taxon>
        <taxon>Panicodae</taxon>
        <taxon>Paniceae</taxon>
        <taxon>Cenchrinae</taxon>
        <taxon>Setaria</taxon>
    </lineage>
</organism>
<proteinExistence type="predicted"/>
<dbReference type="AlphaFoldDB" id="A0A368QMB6"/>
<accession>A0A368QMB6</accession>
<gene>
    <name evidence="1" type="ORF">SETIT_3G344600v2</name>
</gene>
<reference evidence="1" key="2">
    <citation type="submission" date="2015-07" db="EMBL/GenBank/DDBJ databases">
        <authorList>
            <person name="Noorani M."/>
        </authorList>
    </citation>
    <scope>NUCLEOTIDE SEQUENCE</scope>
    <source>
        <strain evidence="1">Yugu1</strain>
    </source>
</reference>